<protein>
    <recommendedName>
        <fullName evidence="3">HPt domain-containing protein</fullName>
    </recommendedName>
</protein>
<organism evidence="1 2">
    <name type="scientific">Anoxynatronum sibiricum</name>
    <dbReference type="NCBI Taxonomy" id="210623"/>
    <lineage>
        <taxon>Bacteria</taxon>
        <taxon>Bacillati</taxon>
        <taxon>Bacillota</taxon>
        <taxon>Clostridia</taxon>
        <taxon>Eubacteriales</taxon>
        <taxon>Clostridiaceae</taxon>
        <taxon>Anoxynatronum</taxon>
    </lineage>
</organism>
<keyword evidence="2" id="KW-1185">Reference proteome</keyword>
<dbReference type="Proteomes" id="UP001407405">
    <property type="component" value="Unassembled WGS sequence"/>
</dbReference>
<evidence type="ECO:0008006" key="3">
    <source>
        <dbReference type="Google" id="ProtNLM"/>
    </source>
</evidence>
<accession>A0ABU9VWN1</accession>
<evidence type="ECO:0000313" key="2">
    <source>
        <dbReference type="Proteomes" id="UP001407405"/>
    </source>
</evidence>
<gene>
    <name evidence="1" type="ORF">AAIG11_13605</name>
</gene>
<proteinExistence type="predicted"/>
<dbReference type="InterPro" id="IPR036641">
    <property type="entry name" value="HPT_dom_sf"/>
</dbReference>
<reference evidence="1 2" key="1">
    <citation type="submission" date="2024-04" db="EMBL/GenBank/DDBJ databases">
        <title>Genome sequencing and metabolic network reconstruction of aminoacids and betaine degradation by Anoxynatronum sibiricum.</title>
        <authorList>
            <person name="Detkova E.N."/>
            <person name="Boltjanskaja Y.V."/>
            <person name="Mardanov A.V."/>
            <person name="Kevbrin V."/>
        </authorList>
    </citation>
    <scope>NUCLEOTIDE SEQUENCE [LARGE SCALE GENOMIC DNA]</scope>
    <source>
        <strain evidence="1 2">Z-7981</strain>
    </source>
</reference>
<comment type="caution">
    <text evidence="1">The sequence shown here is derived from an EMBL/GenBank/DDBJ whole genome shotgun (WGS) entry which is preliminary data.</text>
</comment>
<sequence length="120" mass="14042">MEHHRRLIEYQQFLDETEISEKRARELYLSFAENLSCLFAQMGEAVQQMDRDRVQQVLHAMAGLTDGYKVPVLHDEIVGMQMMLRSNHPLSSATFLNQKKQTEQINEQVLKEISHLTQKL</sequence>
<dbReference type="EMBL" id="JBCITM010000017">
    <property type="protein sequence ID" value="MEN1761519.1"/>
    <property type="molecule type" value="Genomic_DNA"/>
</dbReference>
<name>A0ABU9VWN1_9CLOT</name>
<dbReference type="Gene3D" id="1.20.120.160">
    <property type="entry name" value="HPT domain"/>
    <property type="match status" value="1"/>
</dbReference>
<dbReference type="SUPFAM" id="SSF47226">
    <property type="entry name" value="Histidine-containing phosphotransfer domain, HPT domain"/>
    <property type="match status" value="1"/>
</dbReference>
<dbReference type="RefSeq" id="WP_343186806.1">
    <property type="nucleotide sequence ID" value="NZ_JBCITM010000017.1"/>
</dbReference>
<evidence type="ECO:0000313" key="1">
    <source>
        <dbReference type="EMBL" id="MEN1761519.1"/>
    </source>
</evidence>